<protein>
    <submittedName>
        <fullName evidence="1">Uncharacterized protein</fullName>
    </submittedName>
</protein>
<dbReference type="EMBL" id="QNRE01000009">
    <property type="protein sequence ID" value="RBO88488.1"/>
    <property type="molecule type" value="Genomic_DNA"/>
</dbReference>
<name>A0A366DGU5_9NOCA</name>
<organism evidence="1 2">
    <name type="scientific">Nocardia puris</name>
    <dbReference type="NCBI Taxonomy" id="208602"/>
    <lineage>
        <taxon>Bacteria</taxon>
        <taxon>Bacillati</taxon>
        <taxon>Actinomycetota</taxon>
        <taxon>Actinomycetes</taxon>
        <taxon>Mycobacteriales</taxon>
        <taxon>Nocardiaceae</taxon>
        <taxon>Nocardia</taxon>
    </lineage>
</organism>
<accession>A0A366DGU5</accession>
<evidence type="ECO:0000313" key="1">
    <source>
        <dbReference type="EMBL" id="RBO88488.1"/>
    </source>
</evidence>
<dbReference type="RefSeq" id="WP_147265880.1">
    <property type="nucleotide sequence ID" value="NZ_CP107943.1"/>
</dbReference>
<evidence type="ECO:0000313" key="2">
    <source>
        <dbReference type="Proteomes" id="UP000252586"/>
    </source>
</evidence>
<dbReference type="OrthoDB" id="5141210at2"/>
<gene>
    <name evidence="1" type="ORF">DFR74_109258</name>
</gene>
<dbReference type="STRING" id="1210090.GCA_001613185_05377"/>
<reference evidence="1 2" key="1">
    <citation type="submission" date="2018-06" db="EMBL/GenBank/DDBJ databases">
        <title>Genomic Encyclopedia of Type Strains, Phase IV (KMG-IV): sequencing the most valuable type-strain genomes for metagenomic binning, comparative biology and taxonomic classification.</title>
        <authorList>
            <person name="Goeker M."/>
        </authorList>
    </citation>
    <scope>NUCLEOTIDE SEQUENCE [LARGE SCALE GENOMIC DNA]</scope>
    <source>
        <strain evidence="1 2">DSM 44599</strain>
    </source>
</reference>
<dbReference type="Proteomes" id="UP000252586">
    <property type="component" value="Unassembled WGS sequence"/>
</dbReference>
<proteinExistence type="predicted"/>
<keyword evidence="2" id="KW-1185">Reference proteome</keyword>
<sequence>MSASGGLPDHAAVARELRAVREKGLGALRRLNLPVLHNVARQVDLTTTDVEPEPAAIEALVRQAVDHLDGGEFQEAAEYTFGLIGGTKFAPSTERRRQAAKAASIQPETFRKGMEKDIIEQTAEAVLAVCHDAAMRRAHLAMERRHPADSRLAVAWVERFEAYYRIWTPVYALGADLRAALQTYQEEPADHLPWDPDSDEPFDPIKEAQGYARSALHWYARFLLEERRFIAKHGGLWLLSDADVESEVRDAVFRVGWHNPINEENDSWLRRTLATRQLEEPELFYRALETSAQGEMIHAIWQKFVLDGHQSEVDGDTSKSQVHSTIQACDDYTSKVDEDWMKIADWYAPGQAPPRGVDGAALYDGLLSRNDSRG</sequence>
<dbReference type="AlphaFoldDB" id="A0A366DGU5"/>
<comment type="caution">
    <text evidence="1">The sequence shown here is derived from an EMBL/GenBank/DDBJ whole genome shotgun (WGS) entry which is preliminary data.</text>
</comment>